<keyword evidence="1" id="KW-1133">Transmembrane helix</keyword>
<name>A0A7Y0YI74_9ACTO</name>
<proteinExistence type="predicted"/>
<comment type="caution">
    <text evidence="2">The sequence shown here is derived from an EMBL/GenBank/DDBJ whole genome shotgun (WGS) entry which is preliminary data.</text>
</comment>
<organism evidence="2 3">
    <name type="scientific">Mobiluncus mulieris</name>
    <dbReference type="NCBI Taxonomy" id="2052"/>
    <lineage>
        <taxon>Bacteria</taxon>
        <taxon>Bacillati</taxon>
        <taxon>Actinomycetota</taxon>
        <taxon>Actinomycetes</taxon>
        <taxon>Actinomycetales</taxon>
        <taxon>Actinomycetaceae</taxon>
        <taxon>Mobiluncus</taxon>
    </lineage>
</organism>
<evidence type="ECO:0000313" key="3">
    <source>
        <dbReference type="Proteomes" id="UP000575397"/>
    </source>
</evidence>
<evidence type="ECO:0000313" key="2">
    <source>
        <dbReference type="EMBL" id="NMX03539.1"/>
    </source>
</evidence>
<keyword evidence="1" id="KW-0472">Membrane</keyword>
<evidence type="ECO:0000256" key="1">
    <source>
        <dbReference type="SAM" id="Phobius"/>
    </source>
</evidence>
<dbReference type="AlphaFoldDB" id="A0A7Y0YI74"/>
<feature type="transmembrane region" description="Helical" evidence="1">
    <location>
        <begin position="231"/>
        <end position="253"/>
    </location>
</feature>
<feature type="transmembrane region" description="Helical" evidence="1">
    <location>
        <begin position="117"/>
        <end position="142"/>
    </location>
</feature>
<feature type="transmembrane region" description="Helical" evidence="1">
    <location>
        <begin position="20"/>
        <end position="40"/>
    </location>
</feature>
<feature type="transmembrane region" description="Helical" evidence="1">
    <location>
        <begin position="154"/>
        <end position="173"/>
    </location>
</feature>
<accession>A0A7Y0YI74</accession>
<dbReference type="RefSeq" id="WP_169762686.1">
    <property type="nucleotide sequence ID" value="NZ_JABCUQ010000001.1"/>
</dbReference>
<gene>
    <name evidence="2" type="ORF">HHJ77_06305</name>
</gene>
<keyword evidence="1" id="KW-0812">Transmembrane</keyword>
<feature type="transmembrane region" description="Helical" evidence="1">
    <location>
        <begin position="185"/>
        <end position="205"/>
    </location>
</feature>
<sequence>MNTSSFRLIWRYQAVWILRSHGTWIIGGVFVILALTQGLFTQYTPRIIRFLAGSEVTTLIQSLPDPSWQQAYAGWIKNLTQILTVILVAMNSFRCSVLTGNGDIPFIFPGSVQRSHYLISFAISSWLSTLFLAIFSATLAWAGTSLLFPDANPAPIILASLVWALQIILIHAIQTVAATFKPGIGMPLAAGFGAYLLITMSAIFIQEGNKTPLGLAPIINNLAQDTLEAPWVWPITSSLLLIIALLFTATYVYNRVELN</sequence>
<dbReference type="Proteomes" id="UP000575397">
    <property type="component" value="Unassembled WGS sequence"/>
</dbReference>
<dbReference type="EMBL" id="JABCUS010000012">
    <property type="protein sequence ID" value="NMX03539.1"/>
    <property type="molecule type" value="Genomic_DNA"/>
</dbReference>
<reference evidence="2 3" key="1">
    <citation type="submission" date="2020-04" db="EMBL/GenBank/DDBJ databases">
        <title>Antimicrobial susceptibility and clonality of vaginal-derived multi-drug resistant Mobiluncus isolates in China.</title>
        <authorList>
            <person name="Zhang X."/>
        </authorList>
    </citation>
    <scope>NUCLEOTIDE SEQUENCE [LARGE SCALE GENOMIC DNA]</scope>
    <source>
        <strain evidence="2 3">12</strain>
    </source>
</reference>
<protein>
    <submittedName>
        <fullName evidence="2">ABC transporter permease</fullName>
    </submittedName>
</protein>